<dbReference type="InterPro" id="IPR036873">
    <property type="entry name" value="Rhodanese-like_dom_sf"/>
</dbReference>
<dbReference type="PANTHER" id="PTHR45544">
    <property type="entry name" value="THIOSULFATE:GLUTATHIONE SULFURTRANSFERASE"/>
    <property type="match status" value="1"/>
</dbReference>
<organism evidence="3 4">
    <name type="scientific">Capra hircus</name>
    <name type="common">Goat</name>
    <dbReference type="NCBI Taxonomy" id="9925"/>
    <lineage>
        <taxon>Eukaryota</taxon>
        <taxon>Metazoa</taxon>
        <taxon>Chordata</taxon>
        <taxon>Craniata</taxon>
        <taxon>Vertebrata</taxon>
        <taxon>Euteleostomi</taxon>
        <taxon>Mammalia</taxon>
        <taxon>Eutheria</taxon>
        <taxon>Laurasiatheria</taxon>
        <taxon>Artiodactyla</taxon>
        <taxon>Ruminantia</taxon>
        <taxon>Pecora</taxon>
        <taxon>Bovidae</taxon>
        <taxon>Caprinae</taxon>
        <taxon>Capra</taxon>
    </lineage>
</organism>
<feature type="domain" description="Rhodanese" evidence="2">
    <location>
        <begin position="15"/>
        <end position="78"/>
    </location>
</feature>
<dbReference type="STRING" id="9925.ENSCHIP00000033305"/>
<proteinExistence type="predicted"/>
<dbReference type="GO" id="GO:0070221">
    <property type="term" value="P:sulfide oxidation, using sulfide:quinone oxidoreductase"/>
    <property type="evidence" value="ECO:0007669"/>
    <property type="project" value="InterPro"/>
</dbReference>
<accession>A0A452G9N5</accession>
<dbReference type="EMBL" id="LWLT01000012">
    <property type="status" value="NOT_ANNOTATED_CDS"/>
    <property type="molecule type" value="Genomic_DNA"/>
</dbReference>
<dbReference type="PROSITE" id="PS50206">
    <property type="entry name" value="RHODANESE_3"/>
    <property type="match status" value="1"/>
</dbReference>
<dbReference type="AlphaFoldDB" id="A0A452G9N5"/>
<protein>
    <recommendedName>
        <fullName evidence="2">Rhodanese domain-containing protein</fullName>
    </recommendedName>
</protein>
<dbReference type="InterPro" id="IPR042457">
    <property type="entry name" value="TSTD1_mml"/>
</dbReference>
<sequence length="103" mass="11494">MAGGTRLESAQQMEPAVFKALYSSEKPKPEDKNLIFFCRMGRRGLQAMQLTWNPGYKGAQNYEGAYREWFQKEGWVEDGLLNVASSQPMAALTKSDEGADLLG</sequence>
<feature type="active site" description="Cysteine persulfide intermediate" evidence="1">
    <location>
        <position position="38"/>
    </location>
</feature>
<dbReference type="Proteomes" id="UP000291000">
    <property type="component" value="Chromosome 9"/>
</dbReference>
<dbReference type="GO" id="GO:0005737">
    <property type="term" value="C:cytoplasm"/>
    <property type="evidence" value="ECO:0007669"/>
    <property type="project" value="TreeGrafter"/>
</dbReference>
<dbReference type="Pfam" id="PF00581">
    <property type="entry name" value="Rhodanese"/>
    <property type="match status" value="1"/>
</dbReference>
<evidence type="ECO:0000313" key="3">
    <source>
        <dbReference type="Ensembl" id="ENSCHIP00000033305.1"/>
    </source>
</evidence>
<evidence type="ECO:0000313" key="4">
    <source>
        <dbReference type="Proteomes" id="UP000291000"/>
    </source>
</evidence>
<dbReference type="Gene3D" id="3.40.250.10">
    <property type="entry name" value="Rhodanese-like domain"/>
    <property type="match status" value="1"/>
</dbReference>
<reference evidence="3" key="3">
    <citation type="submission" date="2025-09" db="UniProtKB">
        <authorList>
            <consortium name="Ensembl"/>
        </authorList>
    </citation>
    <scope>IDENTIFICATION</scope>
</reference>
<dbReference type="PANTHER" id="PTHR45544:SF1">
    <property type="entry name" value="THIOSULFATE:GLUTATHIONE SULFURTRANSFERASE"/>
    <property type="match status" value="1"/>
</dbReference>
<dbReference type="Ensembl" id="ENSCHIT00000041183.1">
    <property type="protein sequence ID" value="ENSCHIP00000033305.1"/>
    <property type="gene ID" value="ENSCHIG00000026922.1"/>
</dbReference>
<name>A0A452G9N5_CAPHI</name>
<reference evidence="3" key="2">
    <citation type="submission" date="2025-08" db="UniProtKB">
        <authorList>
            <consortium name="Ensembl"/>
        </authorList>
    </citation>
    <scope>IDENTIFICATION</scope>
</reference>
<dbReference type="GO" id="GO:0050337">
    <property type="term" value="F:thiosulfate-thiol sulfurtransferase activity"/>
    <property type="evidence" value="ECO:0007669"/>
    <property type="project" value="InterPro"/>
</dbReference>
<evidence type="ECO:0000256" key="1">
    <source>
        <dbReference type="PIRSR" id="PIRSR642457-1"/>
    </source>
</evidence>
<dbReference type="GeneTree" id="ENSGT00940000161394"/>
<dbReference type="Bgee" id="ENSCHIG00000026922">
    <property type="expression patterns" value="Expressed in rumen and 17 other cell types or tissues"/>
</dbReference>
<dbReference type="InterPro" id="IPR001763">
    <property type="entry name" value="Rhodanese-like_dom"/>
</dbReference>
<evidence type="ECO:0000259" key="2">
    <source>
        <dbReference type="PROSITE" id="PS50206"/>
    </source>
</evidence>
<dbReference type="SUPFAM" id="SSF52821">
    <property type="entry name" value="Rhodanese/Cell cycle control phosphatase"/>
    <property type="match status" value="1"/>
</dbReference>
<reference evidence="3 4" key="1">
    <citation type="submission" date="2016-04" db="EMBL/GenBank/DDBJ databases">
        <title>Polished mammalian reference genomes with single-molecule sequencing and chromosome conformation capture applied to the Capra hircus genome.</title>
        <authorList>
            <person name="Bickhart D.M."/>
            <person name="Koren S."/>
            <person name="Rosen B."/>
            <person name="Hastie A."/>
            <person name="Liachko I."/>
            <person name="Sullivan S.T."/>
            <person name="Burton J."/>
            <person name="Sayre B.L."/>
            <person name="Huson H.J."/>
            <person name="Lee J."/>
            <person name="Lam E."/>
            <person name="Kelley C.M."/>
            <person name="Hutchison J.L."/>
            <person name="Zhou Y."/>
            <person name="Sun J."/>
            <person name="Crisa A."/>
            <person name="Schwartz J.C."/>
            <person name="Hammond J.A."/>
            <person name="Schroeder S.G."/>
            <person name="Liu G.E."/>
            <person name="Dunham M."/>
            <person name="Shendure J."/>
            <person name="Sonstegard T.S."/>
            <person name="Phillippy A.M."/>
            <person name="Van Tassell C.P."/>
            <person name="Smith T.P."/>
        </authorList>
    </citation>
    <scope>NUCLEOTIDE SEQUENCE [LARGE SCALE GENOMIC DNA]</scope>
</reference>
<keyword evidence="4" id="KW-1185">Reference proteome</keyword>